<protein>
    <submittedName>
        <fullName evidence="9">RND transporter</fullName>
    </submittedName>
</protein>
<keyword evidence="6" id="KW-0998">Cell outer membrane</keyword>
<accession>A0A853ZX35</accession>
<evidence type="ECO:0000313" key="9">
    <source>
        <dbReference type="EMBL" id="OKA25336.1"/>
    </source>
</evidence>
<dbReference type="PROSITE" id="PS51257">
    <property type="entry name" value="PROKAR_LIPOPROTEIN"/>
    <property type="match status" value="1"/>
</dbReference>
<sequence length="464" mass="50595">MIACKPLSLLWPLLLAGCTLGPDYTRAPDSQVQGQAFQRQVPGTLARTPGVADWWRGLNDPVLNQLIDSALNNSQDVQAAQARLRQARAGLSEQRSDALPKSSATAAALYSGSGAKNTAASHLYLSGFDASWELDLFGGKRRAIEAASAEADAVNADLADVQVQLAAETGQAYIGLRDQQQRLRIARQSEQLERQLLDFTEQRLNRGTASELDRERIATQVETTHAASIALELEVIESLDQLALLGGLQPGALDTRLSTEQALPALPATVNVGDPAQLLQRRPDIRAAERRLASSTAQIGERRAAAFPKVSLFGSLSFSASEPGHLLRKDNLSGLGVPYLQWNWLDFGRVRAQVKQAEAGRDEALANYRSSVLSALRDADVALARYGNERQRRTTLGRVESSAVHASQLTEQRYRAGTSSVLDWLDAERTRYHAEQDRIHSDGQLIKDYIALQKSLGSGWRSAD</sequence>
<dbReference type="EMBL" id="MPJD01000017">
    <property type="protein sequence ID" value="OKA25336.1"/>
    <property type="molecule type" value="Genomic_DNA"/>
</dbReference>
<dbReference type="RefSeq" id="WP_073509513.1">
    <property type="nucleotide sequence ID" value="NZ_MPJD01000017.1"/>
</dbReference>
<evidence type="ECO:0000256" key="1">
    <source>
        <dbReference type="ARBA" id="ARBA00007613"/>
    </source>
</evidence>
<dbReference type="Proteomes" id="UP000185990">
    <property type="component" value="Unassembled WGS sequence"/>
</dbReference>
<keyword evidence="5 8" id="KW-0564">Palmitate</keyword>
<dbReference type="Gene3D" id="1.20.1600.10">
    <property type="entry name" value="Outer membrane efflux proteins (OEP)"/>
    <property type="match status" value="1"/>
</dbReference>
<dbReference type="GO" id="GO:0015562">
    <property type="term" value="F:efflux transmembrane transporter activity"/>
    <property type="evidence" value="ECO:0007669"/>
    <property type="project" value="InterPro"/>
</dbReference>
<dbReference type="AlphaFoldDB" id="A0A853ZX35"/>
<gene>
    <name evidence="9" type="ORF">BOH74_09665</name>
</gene>
<evidence type="ECO:0000256" key="6">
    <source>
        <dbReference type="ARBA" id="ARBA00023237"/>
    </source>
</evidence>
<dbReference type="Gene3D" id="2.20.200.10">
    <property type="entry name" value="Outer membrane efflux proteins (OEP)"/>
    <property type="match status" value="1"/>
</dbReference>
<proteinExistence type="inferred from homology"/>
<keyword evidence="2 8" id="KW-1134">Transmembrane beta strand</keyword>
<dbReference type="Pfam" id="PF02321">
    <property type="entry name" value="OEP"/>
    <property type="match status" value="2"/>
</dbReference>
<evidence type="ECO:0000256" key="8">
    <source>
        <dbReference type="RuleBase" id="RU362097"/>
    </source>
</evidence>
<comment type="subcellular location">
    <subcellularLocation>
        <location evidence="8">Cell outer membrane</location>
        <topology evidence="8">Lipid-anchor</topology>
    </subcellularLocation>
</comment>
<keyword evidence="3 8" id="KW-0812">Transmembrane</keyword>
<dbReference type="PANTHER" id="PTHR30203:SF25">
    <property type="entry name" value="OUTER MEMBRANE PROTEIN-RELATED"/>
    <property type="match status" value="1"/>
</dbReference>
<dbReference type="InterPro" id="IPR003423">
    <property type="entry name" value="OMP_efflux"/>
</dbReference>
<comment type="caution">
    <text evidence="9">The sequence shown here is derived from an EMBL/GenBank/DDBJ whole genome shotgun (WGS) entry which is preliminary data.</text>
</comment>
<feature type="signal peptide" evidence="8">
    <location>
        <begin position="1"/>
        <end position="16"/>
    </location>
</feature>
<dbReference type="InterPro" id="IPR010131">
    <property type="entry name" value="MdtP/NodT-like"/>
</dbReference>
<organism evidence="9 10">
    <name type="scientific">Pseudomonas versuta</name>
    <dbReference type="NCBI Taxonomy" id="1788301"/>
    <lineage>
        <taxon>Bacteria</taxon>
        <taxon>Pseudomonadati</taxon>
        <taxon>Pseudomonadota</taxon>
        <taxon>Gammaproteobacteria</taxon>
        <taxon>Pseudomonadales</taxon>
        <taxon>Pseudomonadaceae</taxon>
        <taxon>Pseudomonas</taxon>
    </lineage>
</organism>
<keyword evidence="7 8" id="KW-0449">Lipoprotein</keyword>
<evidence type="ECO:0000313" key="10">
    <source>
        <dbReference type="Proteomes" id="UP000185990"/>
    </source>
</evidence>
<dbReference type="SUPFAM" id="SSF56954">
    <property type="entry name" value="Outer membrane efflux proteins (OEP)"/>
    <property type="match status" value="1"/>
</dbReference>
<keyword evidence="8" id="KW-0732">Signal</keyword>
<evidence type="ECO:0000256" key="4">
    <source>
        <dbReference type="ARBA" id="ARBA00023136"/>
    </source>
</evidence>
<evidence type="ECO:0000256" key="3">
    <source>
        <dbReference type="ARBA" id="ARBA00022692"/>
    </source>
</evidence>
<evidence type="ECO:0000256" key="5">
    <source>
        <dbReference type="ARBA" id="ARBA00023139"/>
    </source>
</evidence>
<dbReference type="GO" id="GO:0009279">
    <property type="term" value="C:cell outer membrane"/>
    <property type="evidence" value="ECO:0007669"/>
    <property type="project" value="UniProtKB-SubCell"/>
</dbReference>
<dbReference type="NCBIfam" id="TIGR01845">
    <property type="entry name" value="outer_NodT"/>
    <property type="match status" value="1"/>
</dbReference>
<dbReference type="PANTHER" id="PTHR30203">
    <property type="entry name" value="OUTER MEMBRANE CATION EFFLUX PROTEIN"/>
    <property type="match status" value="1"/>
</dbReference>
<name>A0A853ZX35_9PSED</name>
<feature type="chain" id="PRO_5033098392" evidence="8">
    <location>
        <begin position="17"/>
        <end position="464"/>
    </location>
</feature>
<keyword evidence="4 8" id="KW-0472">Membrane</keyword>
<evidence type="ECO:0000256" key="2">
    <source>
        <dbReference type="ARBA" id="ARBA00022452"/>
    </source>
</evidence>
<reference evidence="9 10" key="1">
    <citation type="submission" date="2016-11" db="EMBL/GenBank/DDBJ databases">
        <title>Draft genome of Pseudomonas versuta A4R1.12.</title>
        <authorList>
            <person name="See-Too W.-S."/>
        </authorList>
    </citation>
    <scope>NUCLEOTIDE SEQUENCE [LARGE SCALE GENOMIC DNA]</scope>
    <source>
        <strain evidence="9 10">A4R1.12</strain>
    </source>
</reference>
<comment type="similarity">
    <text evidence="1 8">Belongs to the outer membrane factor (OMF) (TC 1.B.17) family.</text>
</comment>
<evidence type="ECO:0000256" key="7">
    <source>
        <dbReference type="ARBA" id="ARBA00023288"/>
    </source>
</evidence>